<protein>
    <submittedName>
        <fullName evidence="2">Aerotaxis receptor Aer</fullName>
    </submittedName>
</protein>
<dbReference type="InterPro" id="IPR000014">
    <property type="entry name" value="PAS"/>
</dbReference>
<proteinExistence type="predicted"/>
<dbReference type="CDD" id="cd00130">
    <property type="entry name" value="PAS"/>
    <property type="match status" value="1"/>
</dbReference>
<evidence type="ECO:0000313" key="2">
    <source>
        <dbReference type="EMBL" id="SFV52019.1"/>
    </source>
</evidence>
<keyword evidence="2" id="KW-0675">Receptor</keyword>
<name>A0A1W1BEU4_9ZZZZ</name>
<dbReference type="InterPro" id="IPR035965">
    <property type="entry name" value="PAS-like_dom_sf"/>
</dbReference>
<dbReference type="InterPro" id="IPR013655">
    <property type="entry name" value="PAS_fold_3"/>
</dbReference>
<dbReference type="EMBL" id="FPHD01000017">
    <property type="protein sequence ID" value="SFV52019.1"/>
    <property type="molecule type" value="Genomic_DNA"/>
</dbReference>
<dbReference type="PROSITE" id="PS50112">
    <property type="entry name" value="PAS"/>
    <property type="match status" value="1"/>
</dbReference>
<reference evidence="2" key="1">
    <citation type="submission" date="2016-10" db="EMBL/GenBank/DDBJ databases">
        <authorList>
            <person name="de Groot N.N."/>
        </authorList>
    </citation>
    <scope>NUCLEOTIDE SEQUENCE</scope>
</reference>
<evidence type="ECO:0000259" key="1">
    <source>
        <dbReference type="PROSITE" id="PS50112"/>
    </source>
</evidence>
<dbReference type="SUPFAM" id="SSF55785">
    <property type="entry name" value="PYP-like sensor domain (PAS domain)"/>
    <property type="match status" value="1"/>
</dbReference>
<accession>A0A1W1BEU4</accession>
<dbReference type="NCBIfam" id="TIGR00229">
    <property type="entry name" value="sensory_box"/>
    <property type="match status" value="1"/>
</dbReference>
<organism evidence="2">
    <name type="scientific">hydrothermal vent metagenome</name>
    <dbReference type="NCBI Taxonomy" id="652676"/>
    <lineage>
        <taxon>unclassified sequences</taxon>
        <taxon>metagenomes</taxon>
        <taxon>ecological metagenomes</taxon>
    </lineage>
</organism>
<dbReference type="AlphaFoldDB" id="A0A1W1BEU4"/>
<dbReference type="Gene3D" id="3.30.450.20">
    <property type="entry name" value="PAS domain"/>
    <property type="match status" value="1"/>
</dbReference>
<feature type="domain" description="PAS" evidence="1">
    <location>
        <begin position="26"/>
        <end position="77"/>
    </location>
</feature>
<sequence length="188" mass="21751">MSVLRPVPTGNEIKLDAKRFIVSKTDTTGKIVYGNDYFSEIAGYKESELIGAPHNILRHPDMPKAVFYLMWQYLKSGRNIMAVVKNLAKNGDHYWVVTDFDIKRDQTGNVRHYLAFRQAAPKHVVKAIEPLYAKLLEIEKEHDMDASIEYLNGYLEEKRMNYDQFIEELAKPKGLAAIFFNKMKKMFG</sequence>
<gene>
    <name evidence="2" type="ORF">MNB_SV-8-1041</name>
</gene>
<dbReference type="Pfam" id="PF08447">
    <property type="entry name" value="PAS_3"/>
    <property type="match status" value="1"/>
</dbReference>